<keyword evidence="2" id="KW-0472">Membrane</keyword>
<feature type="transmembrane region" description="Helical" evidence="2">
    <location>
        <begin position="25"/>
        <end position="54"/>
    </location>
</feature>
<protein>
    <submittedName>
        <fullName evidence="3">Uncharacterized protein</fullName>
    </submittedName>
</protein>
<dbReference type="PANTHER" id="PTHR20961:SF38">
    <property type="entry name" value="PROTEIN O-LINKED-MANNOSE BETA-1,4-N-ACETYLGLUCOSAMINYLTRANSFERASE 2"/>
    <property type="match status" value="1"/>
</dbReference>
<evidence type="ECO:0000256" key="1">
    <source>
        <dbReference type="SAM" id="MobiDB-lite"/>
    </source>
</evidence>
<name>A0A7J6LZU2_PEROL</name>
<dbReference type="EMBL" id="JABAHT010000111">
    <property type="protein sequence ID" value="KAF4664686.1"/>
    <property type="molecule type" value="Genomic_DNA"/>
</dbReference>
<comment type="caution">
    <text evidence="3">The sequence shown here is derived from an EMBL/GenBank/DDBJ whole genome shotgun (WGS) entry which is preliminary data.</text>
</comment>
<reference evidence="3 4" key="1">
    <citation type="submission" date="2020-04" db="EMBL/GenBank/DDBJ databases">
        <title>Perkinsus olseni comparative genomics.</title>
        <authorList>
            <person name="Bogema D.R."/>
        </authorList>
    </citation>
    <scope>NUCLEOTIDE SEQUENCE [LARGE SCALE GENOMIC DNA]</scope>
    <source>
        <strain evidence="3">ATCC PRA-179</strain>
    </source>
</reference>
<dbReference type="GO" id="GO:0016757">
    <property type="term" value="F:glycosyltransferase activity"/>
    <property type="evidence" value="ECO:0007669"/>
    <property type="project" value="InterPro"/>
</dbReference>
<organism evidence="3 4">
    <name type="scientific">Perkinsus olseni</name>
    <name type="common">Perkinsus atlanticus</name>
    <dbReference type="NCBI Taxonomy" id="32597"/>
    <lineage>
        <taxon>Eukaryota</taxon>
        <taxon>Sar</taxon>
        <taxon>Alveolata</taxon>
        <taxon>Perkinsozoa</taxon>
        <taxon>Perkinsea</taxon>
        <taxon>Perkinsida</taxon>
        <taxon>Perkinsidae</taxon>
        <taxon>Perkinsus</taxon>
    </lineage>
</organism>
<feature type="region of interest" description="Disordered" evidence="1">
    <location>
        <begin position="755"/>
        <end position="797"/>
    </location>
</feature>
<dbReference type="Proteomes" id="UP000570595">
    <property type="component" value="Unassembled WGS sequence"/>
</dbReference>
<keyword evidence="2" id="KW-1133">Transmembrane helix</keyword>
<dbReference type="OrthoDB" id="411554at2759"/>
<dbReference type="InterPro" id="IPR007657">
    <property type="entry name" value="Glycosyltransferase_61"/>
</dbReference>
<evidence type="ECO:0000256" key="2">
    <source>
        <dbReference type="SAM" id="Phobius"/>
    </source>
</evidence>
<dbReference type="PANTHER" id="PTHR20961">
    <property type="entry name" value="GLYCOSYLTRANSFERASE"/>
    <property type="match status" value="1"/>
</dbReference>
<evidence type="ECO:0000313" key="3">
    <source>
        <dbReference type="EMBL" id="KAF4664686.1"/>
    </source>
</evidence>
<evidence type="ECO:0000313" key="4">
    <source>
        <dbReference type="Proteomes" id="UP000570595"/>
    </source>
</evidence>
<accession>A0A7J6LZU2</accession>
<sequence>MSLSFFRSAAPPWTPRSKKGLQRKYLARVVFSGATILICAVAIVSTLLLPFILLRQAPVSTARLRLFSFIRPPPRPLPQAEPYGGRRNSGGSKDDHYVTAGDLVDPLSGRPKNVDLILTAERSGKRGRSTDLWTTIQCTGDRLNRSCIFDNFYYTTHDERFHVLLPSFGEVRRAPYLGRPVDPSEDSTSLYLNGEVTFDSVAEVLANCSDFFMGDVPFIPTGDNFSPVIHILETAEEAREWIASVTLPYDELPRYVEGLTAYGFSLYMHNTGHLLYDGIYPLFVSMLRFGYGGARVNAALRIEYNDMHRPGQAVTADEIIPTFFGANYYKLGELPDRLYQFQRVIVGSRKMAQRSLNLRGTMPGSYGFENALYYFTQRLKASYGLVPWKGLMSPQAPVIPDRAASGCRGVLTDNKRFSDEERAMLQSVLAAIRRSGRCNIIFLKWEDYTFRQQLQIFADSDVYISGVGTGITRAHMIKPGGVVVNLGELESLGYPPRVQASYRDVQFSTGAPYLFAMFYPPKLWNVYGELQPEAVRFVIEQAIEKVKEGFPLPRPLEDGLSHVGKSFDKYCKRSPADCEDLEGQLNPYDRPGDDYWCALCSWPEYIGLDSMWKKGQSCEWYDETRRCRLNYRLFDRCRSPDHLAFDKECHEGSRGAMRRQSERLLGRQAARLGVNVVDLSPAQATEALMKGRPPSCPAREEEGRPCSCQPLVWLPRSFIRGHRPRQRWLWAVPFGFTLLFLFLLFSNSPVHTVSSLRGPDPPASLPVAEAPSAEPSRNGSSTFLRADQLTDPMSGRPSTADYVALEDTYDHPQLWTSVQCTGSRLNRSCIFDNFYYVPSEEKFHIVLPASSRIRSAPYAGRPVDVAKDVVLSGPYDGSVVTEASVRALIDGCSDFFMGDVDYEPTGNRFEPIIHIFDSPLDVQMWVMYHTTTGATFRPGLTVYGFALYMHNVGHALYDGIYPMFISMLRFGYGAADVNVLFKMVYNGVLKPGMHVIGDDIAPVFGGGTYTHLDDLTDPLYRFQRVIVGSRRMAHRSFNTYTTLPGSYTYENALWYFSRRLQSRYGLIDSKTAMDPAAEIKPGVRDGTCRGVITDNKRFDAADRKMFYELIDKLKDEGVCDFTFVDWKKYTFEEQLELFTNSDVYVSGVGTGITRAHLTRPGGAVVNLGELEKFGTPERVQISYRDVQFAAGAPYLQALYYPAKLWNVYGRLQPEAVELIVRQAVDRVKTGWTLPRPLEDGISIVGEAMAKYCRASPSDCEDLESEFNVDDRPDQDDPWCSLCMWPDYIGLDTMWRADTTCEWYDKTRQCKLNYALYDSCRSPDHLAFDAKCHEESRPAMQELRERLLAEKASELGVTVDELSPEEATETLLTADPPNCPPTYVSGELCWCKALVW</sequence>
<keyword evidence="2" id="KW-0812">Transmembrane</keyword>
<gene>
    <name evidence="3" type="ORF">FOZ61_000608</name>
</gene>
<proteinExistence type="predicted"/>